<dbReference type="EC" id="3.1.3.5" evidence="3"/>
<feature type="domain" description="5'-Nucleotidase C-terminal" evidence="10">
    <location>
        <begin position="1502"/>
        <end position="1671"/>
    </location>
</feature>
<sequence>MKVLLAVLAVAALSAGSIVKAPGDNFELLILHNNDMHARFEQTSQLSGACTTADREAGKCYGGFPRVAHVVKEARRAAHSGEGPPVLYLNAGDTYTGTAWFTIYKWKIAAEFVNALQPDAVSLGNNEIEGQDVSPFLQNLNTEVLACNVYIKSAENKINIKKSAVFDINGIKVGIVGYLTPEENDVGDLEYIDEVLAITEEVEKLQASNVKIIIALGHSTLTKEMEIAKEVAGIDLIIAGNKNMFYWNGTTVSQTPDKPIVVTQESGKQVPIVSSTAYNKYLGRLTAKFTDDGELMEYNVEPILLDASVPEDSSSLQIRKAFASDTIAKFERETLGNTAVVLDGESCSLEECNFGNFVADAVAYYYALQYEGEYWTDAPIAIVHSGAFAGSIAPANRPAPVTREDILTALPLESNLVTLSITGIGLIQVLEHSVSDYNDANSAGRFLQFSGIRAEFDMQKESGSRLVEALVRCSSCNMPQFFSIVESATYKVIMPAELANGAFGYSMLMPIPRVPLPYDLQTCTAESIKQRTPVYPEVAGRISLGNHELDNGVSGLTPFVKNLSCPVLAANLVLNKEPELEGEKNLMKSVTFDVNGRKIGVIGYLTPETKVLAIRNNVDYIEEVTAIRQEAAQLKSKGINILIALGHSGFEKDLEIAREVEDIDLVIGGHTNTFLYNGTSPDAERSEGPYPTLVKQSNGRLVPAVQAYAYTKYLGQLHLIFDSDGELISNYGNPILLDSSIPQDPEVLDIVERYHRDITQITETVVGNTSIVLEGQSCRLKECNMGNMITDAIIHKYASEYRGFGWTDAPIAVIQGGGIRASIAHNTLPANITKGDLLRVMPFDGFIVKGRVNGSIIFDMLEHSVKKYNPAYAPGQFLQMSGMMVVYDFAKPPGSRVVRVYTRCGECLRPDYHIMNDTDEYNILLPAFLSMGGDGFSMLNDIHSTSLGNHEFDNGVRGLTPFIKNLTCPVLAANLILSKVPELASETNLKKSVVLDVAGRKVGVVGYLTPDTKVLAVPNDVEYRDEIEALKEEVKQLQSQGIDIIIAVGHSGYLKDLEIAKKVPGLDLVIGGHTNTFLWNGTSPDSEQSVGAYPTYVTQASGRRVPVVQAYAYTKYLGKLHMVFDSDGELISADGVPIILDQAIPQDEDVLQIINRYRGNILNITEEVLGYTSVILDSTNCQNDECNMGNLITDAMVFKYASEYTGEHWTDAPIAIIQGGGIRSSIAHARLPTNLTKGDLLEVMPFDGRAVTVTVNGSILLQMIEHSSLGNHEFDEAVDGVIPFIRNLSSPVLAANLILNKVPKLEAESNLYKSIVIIKNNVKIGIIGYLTPETKFLAPRNDVEYIDEVPALKREVKKLKERGVNILIALGHSGFMKDLEIARDVEDLDLVIGGHSNTFLWNDNTTSEKPEEPQGPYPTEIEQADGRIVRVVQAYAYTKYMGKLHLVFDSAGEIIKCDGTPILLDKDVPRDPELIEIIDKYRNDVDRINNEVVGSSLVYLNGDCRLRECNLGDLITDAMLNFTREKYHEQYPDVNIALVQGGRIRTSIDHSINLPGEDPTPFTLTRGDWITVLPFSDTLAIASMNGSILRQSLEHSVSTWRVIDSTGQFQQLSGMEVAYDLSRPVGSRVVKARAVCSNCGFNELQDIQDEYEYKMLMPTFLANGGDGYEMFMDLPKETVNYNELDSVLYYLSKYSPVDNEVDGRIKVLNEDRIDMDRSNVKSEGRRSNSGITTKVFDWAFVLTVLVLTQYSLKM</sequence>
<feature type="domain" description="Calcineurin-like phosphoesterase" evidence="9">
    <location>
        <begin position="30"/>
        <end position="240"/>
    </location>
</feature>
<accession>A0A7E5V8F3</accession>
<evidence type="ECO:0000313" key="12">
    <source>
        <dbReference type="RefSeq" id="XP_026724561.1"/>
    </source>
</evidence>
<evidence type="ECO:0000259" key="9">
    <source>
        <dbReference type="Pfam" id="PF00149"/>
    </source>
</evidence>
<keyword evidence="7" id="KW-0378">Hydrolase</keyword>
<dbReference type="RefSeq" id="XP_026724561.1">
    <property type="nucleotide sequence ID" value="XM_026868760.1"/>
</dbReference>
<dbReference type="Proteomes" id="UP000322000">
    <property type="component" value="Chromosome 1"/>
</dbReference>
<keyword evidence="11" id="KW-1185">Reference proteome</keyword>
<protein>
    <recommendedName>
        <fullName evidence="3">5'-nucleotidase</fullName>
        <ecNumber evidence="3">3.1.3.5</ecNumber>
    </recommendedName>
</protein>
<feature type="domain" description="Calcineurin-like phosphoesterase" evidence="9">
    <location>
        <begin position="946"/>
        <end position="1074"/>
    </location>
</feature>
<keyword evidence="4" id="KW-0479">Metal-binding</keyword>
<reference evidence="12" key="1">
    <citation type="submission" date="2025-08" db="UniProtKB">
        <authorList>
            <consortium name="RefSeq"/>
        </authorList>
    </citation>
    <scope>IDENTIFICATION</scope>
</reference>
<dbReference type="Pfam" id="PF00149">
    <property type="entry name" value="Metallophos"/>
    <property type="match status" value="2"/>
</dbReference>
<evidence type="ECO:0000256" key="6">
    <source>
        <dbReference type="ARBA" id="ARBA00022741"/>
    </source>
</evidence>
<dbReference type="GO" id="GO:0046872">
    <property type="term" value="F:metal ion binding"/>
    <property type="evidence" value="ECO:0007669"/>
    <property type="project" value="UniProtKB-KW"/>
</dbReference>
<feature type="domain" description="5'-Nucleotidase C-terminal" evidence="10">
    <location>
        <begin position="766"/>
        <end position="940"/>
    </location>
</feature>
<evidence type="ECO:0000256" key="5">
    <source>
        <dbReference type="ARBA" id="ARBA00022729"/>
    </source>
</evidence>
<dbReference type="FunFam" id="3.60.21.10:FF:000020">
    <property type="entry name" value="NT5E isoform 4"/>
    <property type="match status" value="3"/>
</dbReference>
<dbReference type="PANTHER" id="PTHR11575">
    <property type="entry name" value="5'-NUCLEOTIDASE-RELATED"/>
    <property type="match status" value="1"/>
</dbReference>
<evidence type="ECO:0000256" key="3">
    <source>
        <dbReference type="ARBA" id="ARBA00012643"/>
    </source>
</evidence>
<feature type="signal peptide" evidence="8">
    <location>
        <begin position="1"/>
        <end position="16"/>
    </location>
</feature>
<dbReference type="InterPro" id="IPR006179">
    <property type="entry name" value="5_nucleotidase/apyrase"/>
</dbReference>
<dbReference type="Gene3D" id="3.60.21.10">
    <property type="match status" value="4"/>
</dbReference>
<dbReference type="GO" id="GO:0000166">
    <property type="term" value="F:nucleotide binding"/>
    <property type="evidence" value="ECO:0007669"/>
    <property type="project" value="UniProtKB-KW"/>
</dbReference>
<dbReference type="GeneID" id="113491672"/>
<dbReference type="Pfam" id="PF02872">
    <property type="entry name" value="5_nucleotid_C"/>
    <property type="match status" value="4"/>
</dbReference>
<name>A0A7E5V8F3_TRINI</name>
<feature type="domain" description="5'-Nucleotidase C-terminal" evidence="10">
    <location>
        <begin position="1169"/>
        <end position="1273"/>
    </location>
</feature>
<comment type="catalytic activity">
    <reaction evidence="1">
        <text>a ribonucleoside 5'-phosphate + H2O = a ribonucleoside + phosphate</text>
        <dbReference type="Rhea" id="RHEA:12484"/>
        <dbReference type="ChEBI" id="CHEBI:15377"/>
        <dbReference type="ChEBI" id="CHEBI:18254"/>
        <dbReference type="ChEBI" id="CHEBI:43474"/>
        <dbReference type="ChEBI" id="CHEBI:58043"/>
        <dbReference type="EC" id="3.1.3.5"/>
    </reaction>
</comment>
<gene>
    <name evidence="12" type="primary">LOC113491672</name>
</gene>
<dbReference type="SUPFAM" id="SSF55816">
    <property type="entry name" value="5'-nucleotidase (syn. UDP-sugar hydrolase), C-terminal domain"/>
    <property type="match status" value="4"/>
</dbReference>
<dbReference type="GO" id="GO:0008253">
    <property type="term" value="F:5'-nucleotidase activity"/>
    <property type="evidence" value="ECO:0007669"/>
    <property type="project" value="UniProtKB-EC"/>
</dbReference>
<dbReference type="OrthoDB" id="7722975at2759"/>
<evidence type="ECO:0000256" key="1">
    <source>
        <dbReference type="ARBA" id="ARBA00000815"/>
    </source>
</evidence>
<dbReference type="InterPro" id="IPR029052">
    <property type="entry name" value="Metallo-depent_PP-like"/>
</dbReference>
<comment type="similarity">
    <text evidence="2">Belongs to the 5'-nucleotidase family.</text>
</comment>
<feature type="chain" id="PRO_5028804375" description="5'-nucleotidase" evidence="8">
    <location>
        <begin position="17"/>
        <end position="1754"/>
    </location>
</feature>
<evidence type="ECO:0000256" key="8">
    <source>
        <dbReference type="SAM" id="SignalP"/>
    </source>
</evidence>
<dbReference type="KEGG" id="tnl:113491672"/>
<keyword evidence="5 8" id="KW-0732">Signal</keyword>
<dbReference type="GO" id="GO:0006196">
    <property type="term" value="P:AMP catabolic process"/>
    <property type="evidence" value="ECO:0007669"/>
    <property type="project" value="TreeGrafter"/>
</dbReference>
<evidence type="ECO:0000256" key="4">
    <source>
        <dbReference type="ARBA" id="ARBA00022723"/>
    </source>
</evidence>
<keyword evidence="6" id="KW-0547">Nucleotide-binding</keyword>
<dbReference type="InterPro" id="IPR036907">
    <property type="entry name" value="5'-Nucleotdase_C_sf"/>
</dbReference>
<dbReference type="PRINTS" id="PR01607">
    <property type="entry name" value="APYRASEFAMLY"/>
</dbReference>
<dbReference type="InParanoid" id="A0A7E5V8F3"/>
<dbReference type="GO" id="GO:0005886">
    <property type="term" value="C:plasma membrane"/>
    <property type="evidence" value="ECO:0007669"/>
    <property type="project" value="TreeGrafter"/>
</dbReference>
<feature type="domain" description="5'-Nucleotidase C-terminal" evidence="10">
    <location>
        <begin position="336"/>
        <end position="508"/>
    </location>
</feature>
<evidence type="ECO:0000256" key="7">
    <source>
        <dbReference type="ARBA" id="ARBA00022801"/>
    </source>
</evidence>
<evidence type="ECO:0000259" key="10">
    <source>
        <dbReference type="Pfam" id="PF02872"/>
    </source>
</evidence>
<dbReference type="InterPro" id="IPR008334">
    <property type="entry name" value="5'-Nucleotdase_C"/>
</dbReference>
<dbReference type="InterPro" id="IPR004843">
    <property type="entry name" value="Calcineurin-like_PHP"/>
</dbReference>
<evidence type="ECO:0000313" key="11">
    <source>
        <dbReference type="Proteomes" id="UP000322000"/>
    </source>
</evidence>
<evidence type="ECO:0000256" key="2">
    <source>
        <dbReference type="ARBA" id="ARBA00006654"/>
    </source>
</evidence>
<proteinExistence type="inferred from homology"/>
<dbReference type="PANTHER" id="PTHR11575:SF24">
    <property type="entry name" value="5'-NUCLEOTIDASE"/>
    <property type="match status" value="1"/>
</dbReference>
<organism evidence="11 12">
    <name type="scientific">Trichoplusia ni</name>
    <name type="common">Cabbage looper</name>
    <dbReference type="NCBI Taxonomy" id="7111"/>
    <lineage>
        <taxon>Eukaryota</taxon>
        <taxon>Metazoa</taxon>
        <taxon>Ecdysozoa</taxon>
        <taxon>Arthropoda</taxon>
        <taxon>Hexapoda</taxon>
        <taxon>Insecta</taxon>
        <taxon>Pterygota</taxon>
        <taxon>Neoptera</taxon>
        <taxon>Endopterygota</taxon>
        <taxon>Lepidoptera</taxon>
        <taxon>Glossata</taxon>
        <taxon>Ditrysia</taxon>
        <taxon>Noctuoidea</taxon>
        <taxon>Noctuidae</taxon>
        <taxon>Plusiinae</taxon>
        <taxon>Trichoplusia</taxon>
    </lineage>
</organism>
<dbReference type="Gene3D" id="3.90.780.10">
    <property type="entry name" value="5'-Nucleotidase, C-terminal domain"/>
    <property type="match status" value="2"/>
</dbReference>
<dbReference type="SUPFAM" id="SSF56300">
    <property type="entry name" value="Metallo-dependent phosphatases"/>
    <property type="match status" value="4"/>
</dbReference>